<dbReference type="GeneID" id="92758742"/>
<keyword evidence="5 8" id="KW-0288">FMN</keyword>
<comment type="function">
    <text evidence="8">Low-potential electron donor to a number of redox enzymes.</text>
</comment>
<keyword evidence="7" id="KW-0535">Nitrogen fixation</keyword>
<dbReference type="InterPro" id="IPR010086">
    <property type="entry name" value="Flavodoxin_lc"/>
</dbReference>
<dbReference type="InterPro" id="IPR050619">
    <property type="entry name" value="Flavodoxin"/>
</dbReference>
<dbReference type="PANTHER" id="PTHR42809:SF1">
    <property type="entry name" value="FLAVODOXIN 1"/>
    <property type="match status" value="1"/>
</dbReference>
<dbReference type="Gene3D" id="3.40.50.360">
    <property type="match status" value="1"/>
</dbReference>
<dbReference type="NCBIfam" id="NF006739">
    <property type="entry name" value="PRK09267.1-5"/>
    <property type="match status" value="1"/>
</dbReference>
<reference evidence="12" key="3">
    <citation type="submission" date="2023-10" db="EMBL/GenBank/DDBJ databases">
        <title>Genome Sequence of the Bacteria from From Gut Wall in Crohn's Disease.</title>
        <authorList>
            <person name="Rodriguez-Palacios A."/>
        </authorList>
    </citation>
    <scope>NUCLEOTIDE SEQUENCE</scope>
    <source>
        <strain evidence="12">CavFT-hAR58</strain>
    </source>
</reference>
<dbReference type="RefSeq" id="WP_009597720.1">
    <property type="nucleotide sequence ID" value="NZ_AP025581.1"/>
</dbReference>
<evidence type="ECO:0000313" key="11">
    <source>
        <dbReference type="EMBL" id="KAA3158083.1"/>
    </source>
</evidence>
<dbReference type="AlphaFoldDB" id="A0A173Y490"/>
<keyword evidence="6 8" id="KW-0249">Electron transport</keyword>
<evidence type="ECO:0000256" key="4">
    <source>
        <dbReference type="ARBA" id="ARBA00022630"/>
    </source>
</evidence>
<dbReference type="GO" id="GO:0009055">
    <property type="term" value="F:electron transfer activity"/>
    <property type="evidence" value="ECO:0007669"/>
    <property type="project" value="UniProtKB-UniRule"/>
</dbReference>
<comment type="similarity">
    <text evidence="2 8">Belongs to the flavodoxin family.</text>
</comment>
<evidence type="ECO:0000313" key="13">
    <source>
        <dbReference type="Proteomes" id="UP000324870"/>
    </source>
</evidence>
<reference evidence="10" key="2">
    <citation type="submission" date="2022-01" db="EMBL/GenBank/DDBJ databases">
        <title>Novel bile acid biosynthetic pathways are enriched in the microbiome of centenarians.</title>
        <authorList>
            <person name="Sato Y."/>
            <person name="Atarashi K."/>
            <person name="Plichta R.D."/>
            <person name="Arai Y."/>
            <person name="Sasajima S."/>
            <person name="Kearney M.S."/>
            <person name="Suda W."/>
            <person name="Takeshita K."/>
            <person name="Sasaki T."/>
            <person name="Okamoto S."/>
            <person name="Skelly N.A."/>
            <person name="Okamura Y."/>
            <person name="Vlamakis H."/>
            <person name="Li Y."/>
            <person name="Tanoue T."/>
            <person name="Takei H."/>
            <person name="Nittono H."/>
            <person name="Narushima S."/>
            <person name="Irie J."/>
            <person name="Itoh H."/>
            <person name="Moriya K."/>
            <person name="Sugiura Y."/>
            <person name="Suematsu M."/>
            <person name="Moritoki N."/>
            <person name="Shibata S."/>
            <person name="Littman R.D."/>
            <person name="Fischbach A.M."/>
            <person name="Uwamino Y."/>
            <person name="Inoue T."/>
            <person name="Honda A."/>
            <person name="Hattori M."/>
            <person name="Murai T."/>
            <person name="Xavier J.R."/>
            <person name="Hirose N."/>
            <person name="Honda K."/>
        </authorList>
    </citation>
    <scope>NUCLEOTIDE SEQUENCE</scope>
    <source>
        <strain evidence="10">CE91-St16</strain>
    </source>
</reference>
<comment type="caution">
    <text evidence="12">The sequence shown here is derived from an EMBL/GenBank/DDBJ whole genome shotgun (WGS) entry which is preliminary data.</text>
</comment>
<dbReference type="Proteomes" id="UP001181347">
    <property type="component" value="Unassembled WGS sequence"/>
</dbReference>
<protein>
    <recommendedName>
        <fullName evidence="8">Flavodoxin</fullName>
    </recommendedName>
</protein>
<proteinExistence type="inferred from homology"/>
<comment type="cofactor">
    <cofactor evidence="1 8">
        <name>FMN</name>
        <dbReference type="ChEBI" id="CHEBI:58210"/>
    </cofactor>
</comment>
<keyword evidence="3 8" id="KW-0813">Transport</keyword>
<feature type="domain" description="Flavodoxin-like" evidence="9">
    <location>
        <begin position="2"/>
        <end position="161"/>
    </location>
</feature>
<dbReference type="NCBIfam" id="TIGR01752">
    <property type="entry name" value="flav_long"/>
    <property type="match status" value="1"/>
</dbReference>
<dbReference type="PROSITE" id="PS50902">
    <property type="entry name" value="FLAVODOXIN_LIKE"/>
    <property type="match status" value="1"/>
</dbReference>
<dbReference type="SUPFAM" id="SSF52218">
    <property type="entry name" value="Flavoproteins"/>
    <property type="match status" value="1"/>
</dbReference>
<evidence type="ECO:0000259" key="9">
    <source>
        <dbReference type="PROSITE" id="PS50902"/>
    </source>
</evidence>
<organism evidence="12 14">
    <name type="scientific">Alistipes finegoldii</name>
    <dbReference type="NCBI Taxonomy" id="214856"/>
    <lineage>
        <taxon>Bacteria</taxon>
        <taxon>Pseudomonadati</taxon>
        <taxon>Bacteroidota</taxon>
        <taxon>Bacteroidia</taxon>
        <taxon>Bacteroidales</taxon>
        <taxon>Rikenellaceae</taxon>
        <taxon>Alistipes</taxon>
    </lineage>
</organism>
<dbReference type="EMBL" id="JAWDES010000006">
    <property type="protein sequence ID" value="MDU0261411.1"/>
    <property type="molecule type" value="Genomic_DNA"/>
</dbReference>
<dbReference type="PANTHER" id="PTHR42809">
    <property type="entry name" value="FLAVODOXIN 2"/>
    <property type="match status" value="1"/>
</dbReference>
<dbReference type="Pfam" id="PF00258">
    <property type="entry name" value="Flavodoxin_1"/>
    <property type="match status" value="1"/>
</dbReference>
<dbReference type="InterPro" id="IPR001226">
    <property type="entry name" value="Flavodoxin_CS"/>
</dbReference>
<dbReference type="InterPro" id="IPR029039">
    <property type="entry name" value="Flavoprotein-like_sf"/>
</dbReference>
<dbReference type="PIRSF" id="PIRSF038996">
    <property type="entry name" value="FldA"/>
    <property type="match status" value="1"/>
</dbReference>
<dbReference type="EMBL" id="BQOL01000002">
    <property type="protein sequence ID" value="GKI19609.1"/>
    <property type="molecule type" value="Genomic_DNA"/>
</dbReference>
<dbReference type="PRINTS" id="PR00369">
    <property type="entry name" value="FLAVODOXIN"/>
</dbReference>
<name>A0A173Y490_9BACT</name>
<dbReference type="InterPro" id="IPR008254">
    <property type="entry name" value="Flavodoxin/NO_synth"/>
</dbReference>
<evidence type="ECO:0000256" key="3">
    <source>
        <dbReference type="ARBA" id="ARBA00022448"/>
    </source>
</evidence>
<evidence type="ECO:0000256" key="5">
    <source>
        <dbReference type="ARBA" id="ARBA00022643"/>
    </source>
</evidence>
<evidence type="ECO:0000313" key="10">
    <source>
        <dbReference type="EMBL" id="GKI19609.1"/>
    </source>
</evidence>
<evidence type="ECO:0000256" key="6">
    <source>
        <dbReference type="ARBA" id="ARBA00022982"/>
    </source>
</evidence>
<accession>A0A173Y490</accession>
<evidence type="ECO:0000256" key="2">
    <source>
        <dbReference type="ARBA" id="ARBA00005267"/>
    </source>
</evidence>
<evidence type="ECO:0000256" key="8">
    <source>
        <dbReference type="PIRNR" id="PIRNR038996"/>
    </source>
</evidence>
<keyword evidence="13" id="KW-1185">Reference proteome</keyword>
<dbReference type="GO" id="GO:0010181">
    <property type="term" value="F:FMN binding"/>
    <property type="evidence" value="ECO:0007669"/>
    <property type="project" value="UniProtKB-UniRule"/>
</dbReference>
<dbReference type="Proteomes" id="UP001055105">
    <property type="component" value="Unassembled WGS sequence"/>
</dbReference>
<keyword evidence="4 8" id="KW-0285">Flavoprotein</keyword>
<sequence>MTGIFFGSTMGTTEAVAADIAKQLGVADADVHNVADTPAGEVQKYDLLVLGSSTWGAGELQDDWYGFLDQLKAQDLSGKKVALFGCGDSGSYPDTFCDAVGLIYDGLQQSGCTFVGAYAPEGYDETGSLVCRGGKFVGLAVDESAPDKTDRRVAAWCEQIKNE</sequence>
<dbReference type="EMBL" id="VVND01000023">
    <property type="protein sequence ID" value="KAA3158083.1"/>
    <property type="molecule type" value="Genomic_DNA"/>
</dbReference>
<evidence type="ECO:0000313" key="12">
    <source>
        <dbReference type="EMBL" id="MDU0261411.1"/>
    </source>
</evidence>
<evidence type="ECO:0000256" key="7">
    <source>
        <dbReference type="ARBA" id="ARBA00023231"/>
    </source>
</evidence>
<dbReference type="PROSITE" id="PS00201">
    <property type="entry name" value="FLAVODOXIN"/>
    <property type="match status" value="1"/>
</dbReference>
<dbReference type="OMA" id="ICGIPTW"/>
<evidence type="ECO:0000256" key="1">
    <source>
        <dbReference type="ARBA" id="ARBA00001917"/>
    </source>
</evidence>
<gene>
    <name evidence="10" type="ORF">CE91St16_25170</name>
    <name evidence="11" type="ORF">F2A26_12640</name>
    <name evidence="12" type="ORF">RVH17_15075</name>
</gene>
<dbReference type="NCBIfam" id="NF006738">
    <property type="entry name" value="PRK09267.1-4"/>
    <property type="match status" value="1"/>
</dbReference>
<dbReference type="InterPro" id="IPR001094">
    <property type="entry name" value="Flavdoxin-like"/>
</dbReference>
<dbReference type="Proteomes" id="UP000324870">
    <property type="component" value="Unassembled WGS sequence"/>
</dbReference>
<reference evidence="11 13" key="1">
    <citation type="journal article" date="2019" name="Nat. Med.">
        <title>A library of human gut bacterial isolates paired with longitudinal multiomics data enables mechanistic microbiome research.</title>
        <authorList>
            <person name="Poyet M."/>
            <person name="Groussin M."/>
            <person name="Gibbons S.M."/>
            <person name="Avila-Pacheco J."/>
            <person name="Jiang X."/>
            <person name="Kearney S.M."/>
            <person name="Perrotta A.R."/>
            <person name="Berdy B."/>
            <person name="Zhao S."/>
            <person name="Lieberman T.D."/>
            <person name="Swanson P.K."/>
            <person name="Smith M."/>
            <person name="Roesemann S."/>
            <person name="Alexander J.E."/>
            <person name="Rich S.A."/>
            <person name="Livny J."/>
            <person name="Vlamakis H."/>
            <person name="Clish C."/>
            <person name="Bullock K."/>
            <person name="Deik A."/>
            <person name="Scott J."/>
            <person name="Pierce K.A."/>
            <person name="Xavier R.J."/>
            <person name="Alm E.J."/>
        </authorList>
    </citation>
    <scope>NUCLEOTIDE SEQUENCE [LARGE SCALE GENOMIC DNA]</scope>
    <source>
        <strain evidence="11 13">BIOML-A1</strain>
    </source>
</reference>
<evidence type="ECO:0000313" key="14">
    <source>
        <dbReference type="Proteomes" id="UP001181347"/>
    </source>
</evidence>